<dbReference type="GO" id="GO:0003714">
    <property type="term" value="F:transcription corepressor activity"/>
    <property type="evidence" value="ECO:0007669"/>
    <property type="project" value="InterPro"/>
</dbReference>
<dbReference type="CDD" id="cd05299">
    <property type="entry name" value="CtBP_dh"/>
    <property type="match status" value="1"/>
</dbReference>
<dbReference type="Pfam" id="PF02826">
    <property type="entry name" value="2-Hacid_dh_C"/>
    <property type="match status" value="1"/>
</dbReference>
<evidence type="ECO:0000259" key="5">
    <source>
        <dbReference type="Pfam" id="PF00389"/>
    </source>
</evidence>
<evidence type="ECO:0000256" key="1">
    <source>
        <dbReference type="ARBA" id="ARBA00005854"/>
    </source>
</evidence>
<dbReference type="PANTHER" id="PTHR43761">
    <property type="entry name" value="D-ISOMER SPECIFIC 2-HYDROXYACID DEHYDROGENASE FAMILY PROTEIN (AFU_ORTHOLOGUE AFUA_1G13630)"/>
    <property type="match status" value="1"/>
</dbReference>
<dbReference type="InterPro" id="IPR043322">
    <property type="entry name" value="CtBP"/>
</dbReference>
<keyword evidence="8" id="KW-1185">Reference proteome</keyword>
<feature type="domain" description="D-isomer specific 2-hydroxyacid dehydrogenase NAD-binding" evidence="6">
    <location>
        <begin position="110"/>
        <end position="289"/>
    </location>
</feature>
<dbReference type="SUPFAM" id="SSF51735">
    <property type="entry name" value="NAD(P)-binding Rossmann-fold domains"/>
    <property type="match status" value="1"/>
</dbReference>
<comment type="similarity">
    <text evidence="1 4">Belongs to the D-isomer specific 2-hydroxyacid dehydrogenase family.</text>
</comment>
<evidence type="ECO:0000313" key="7">
    <source>
        <dbReference type="EMBL" id="ELZ29909.1"/>
    </source>
</evidence>
<comment type="caution">
    <text evidence="7">The sequence shown here is derived from an EMBL/GenBank/DDBJ whole genome shotgun (WGS) entry which is preliminary data.</text>
</comment>
<sequence length="325" mass="34529">MTSQVVASDYHMVRPDILRETLNGVAEVTLAELGSTERLVDACRRVDADAVITDIATPVTAEALDALNLSAVARAAVGFDNIAVAAAEERGVVVTNVPGYCTDEVATHTVALLLSAVRAVPEVDERIGAGEWPNAGSAGNEIHRLDGRTIGFVSFGAIARRTAEMVSGFGLDAVTYDPYLDSDDLDGALDVDLVDFETLLERSHYVVVNAPATDETRGMFDAAAFERMREDSVLVNTGRGAVVDEDALVDALDAGEIDCAALDVFESEPLPSASPLRDRADAVVTSHTAWYSREASAEVNETAAADVRRVLTGETPIHAVDPDWD</sequence>
<dbReference type="InterPro" id="IPR029753">
    <property type="entry name" value="D-isomer_DH_CS"/>
</dbReference>
<evidence type="ECO:0000313" key="8">
    <source>
        <dbReference type="Proteomes" id="UP000011513"/>
    </source>
</evidence>
<dbReference type="InParanoid" id="M0D6Y0"/>
<dbReference type="PATRIC" id="fig|1227487.5.peg.2584"/>
<accession>M0D6Y0</accession>
<evidence type="ECO:0000256" key="3">
    <source>
        <dbReference type="ARBA" id="ARBA00023027"/>
    </source>
</evidence>
<gene>
    <name evidence="7" type="ORF">C474_12771</name>
</gene>
<dbReference type="InterPro" id="IPR050418">
    <property type="entry name" value="D-iso_2-hydroxyacid_DH_PdxB"/>
</dbReference>
<name>M0D6Y0_HALPD</name>
<dbReference type="PANTHER" id="PTHR43761:SF1">
    <property type="entry name" value="D-ISOMER SPECIFIC 2-HYDROXYACID DEHYDROGENASE CATALYTIC DOMAIN-CONTAINING PROTEIN-RELATED"/>
    <property type="match status" value="1"/>
</dbReference>
<dbReference type="eggNOG" id="arCOG01754">
    <property type="taxonomic scope" value="Archaea"/>
</dbReference>
<feature type="domain" description="D-isomer specific 2-hydroxyacid dehydrogenase catalytic" evidence="5">
    <location>
        <begin position="14"/>
        <end position="320"/>
    </location>
</feature>
<dbReference type="Gene3D" id="3.40.50.720">
    <property type="entry name" value="NAD(P)-binding Rossmann-like Domain"/>
    <property type="match status" value="2"/>
</dbReference>
<dbReference type="InterPro" id="IPR006140">
    <property type="entry name" value="D-isomer_DH_NAD-bd"/>
</dbReference>
<dbReference type="Pfam" id="PF00389">
    <property type="entry name" value="2-Hacid_dh"/>
    <property type="match status" value="1"/>
</dbReference>
<dbReference type="RefSeq" id="WP_008387302.1">
    <property type="nucleotide sequence ID" value="NZ_AOIV01000027.1"/>
</dbReference>
<evidence type="ECO:0000259" key="6">
    <source>
        <dbReference type="Pfam" id="PF02826"/>
    </source>
</evidence>
<dbReference type="Proteomes" id="UP000011513">
    <property type="component" value="Unassembled WGS sequence"/>
</dbReference>
<evidence type="ECO:0000256" key="2">
    <source>
        <dbReference type="ARBA" id="ARBA00023002"/>
    </source>
</evidence>
<organism evidence="7 8">
    <name type="scientific">Halogeometricum pallidum JCM 14848</name>
    <dbReference type="NCBI Taxonomy" id="1227487"/>
    <lineage>
        <taxon>Archaea</taxon>
        <taxon>Methanobacteriati</taxon>
        <taxon>Methanobacteriota</taxon>
        <taxon>Stenosarchaea group</taxon>
        <taxon>Halobacteria</taxon>
        <taxon>Halobacteriales</taxon>
        <taxon>Haloferacaceae</taxon>
        <taxon>Halogeometricum</taxon>
    </lineage>
</organism>
<dbReference type="InterPro" id="IPR036291">
    <property type="entry name" value="NAD(P)-bd_dom_sf"/>
</dbReference>
<dbReference type="SUPFAM" id="SSF52283">
    <property type="entry name" value="Formate/glycerate dehydrogenase catalytic domain-like"/>
    <property type="match status" value="1"/>
</dbReference>
<evidence type="ECO:0000256" key="4">
    <source>
        <dbReference type="RuleBase" id="RU003719"/>
    </source>
</evidence>
<reference evidence="7 8" key="1">
    <citation type="journal article" date="2014" name="PLoS Genet.">
        <title>Phylogenetically driven sequencing of extremely halophilic archaea reveals strategies for static and dynamic osmo-response.</title>
        <authorList>
            <person name="Becker E.A."/>
            <person name="Seitzer P.M."/>
            <person name="Tritt A."/>
            <person name="Larsen D."/>
            <person name="Krusor M."/>
            <person name="Yao A.I."/>
            <person name="Wu D."/>
            <person name="Madern D."/>
            <person name="Eisen J.A."/>
            <person name="Darling A.E."/>
            <person name="Facciotti M.T."/>
        </authorList>
    </citation>
    <scope>NUCLEOTIDE SEQUENCE [LARGE SCALE GENOMIC DNA]</scope>
    <source>
        <strain evidence="7 8">JCM 14848</strain>
    </source>
</reference>
<dbReference type="InterPro" id="IPR006139">
    <property type="entry name" value="D-isomer_2_OHA_DH_cat_dom"/>
</dbReference>
<dbReference type="PROSITE" id="PS00671">
    <property type="entry name" value="D_2_HYDROXYACID_DH_3"/>
    <property type="match status" value="1"/>
</dbReference>
<dbReference type="GO" id="GO:0051287">
    <property type="term" value="F:NAD binding"/>
    <property type="evidence" value="ECO:0007669"/>
    <property type="project" value="InterPro"/>
</dbReference>
<dbReference type="GO" id="GO:0016616">
    <property type="term" value="F:oxidoreductase activity, acting on the CH-OH group of donors, NAD or NADP as acceptor"/>
    <property type="evidence" value="ECO:0007669"/>
    <property type="project" value="InterPro"/>
</dbReference>
<dbReference type="AlphaFoldDB" id="M0D6Y0"/>
<proteinExistence type="inferred from homology"/>
<keyword evidence="3" id="KW-0520">NAD</keyword>
<dbReference type="OrthoDB" id="34275at2157"/>
<dbReference type="EMBL" id="AOIV01000027">
    <property type="protein sequence ID" value="ELZ29909.1"/>
    <property type="molecule type" value="Genomic_DNA"/>
</dbReference>
<protein>
    <submittedName>
        <fullName evidence="7">D-3-phosphoglycerate dehydrogenase</fullName>
    </submittedName>
</protein>
<keyword evidence="2 4" id="KW-0560">Oxidoreductase</keyword>